<dbReference type="GO" id="GO:0008422">
    <property type="term" value="F:beta-glucosidase activity"/>
    <property type="evidence" value="ECO:0007669"/>
    <property type="project" value="TreeGrafter"/>
</dbReference>
<evidence type="ECO:0000256" key="3">
    <source>
        <dbReference type="ARBA" id="ARBA00023295"/>
    </source>
</evidence>
<dbReference type="Proteomes" id="UP000480425">
    <property type="component" value="Unassembled WGS sequence"/>
</dbReference>
<evidence type="ECO:0000256" key="2">
    <source>
        <dbReference type="ARBA" id="ARBA00022801"/>
    </source>
</evidence>
<protein>
    <submittedName>
        <fullName evidence="7">Glycoside hydrolase family 5 protein</fullName>
    </submittedName>
</protein>
<evidence type="ECO:0000256" key="1">
    <source>
        <dbReference type="ARBA" id="ARBA00022729"/>
    </source>
</evidence>
<evidence type="ECO:0000256" key="4">
    <source>
        <dbReference type="RuleBase" id="RU361153"/>
    </source>
</evidence>
<dbReference type="PANTHER" id="PTHR31297">
    <property type="entry name" value="GLUCAN ENDO-1,6-BETA-GLUCOSIDASE B"/>
    <property type="match status" value="1"/>
</dbReference>
<dbReference type="EMBL" id="VZCB01000075">
    <property type="protein sequence ID" value="MQN81067.1"/>
    <property type="molecule type" value="Genomic_DNA"/>
</dbReference>
<evidence type="ECO:0000256" key="5">
    <source>
        <dbReference type="SAM" id="SignalP"/>
    </source>
</evidence>
<dbReference type="PROSITE" id="PS00659">
    <property type="entry name" value="GLYCOSYL_HYDROL_F5"/>
    <property type="match status" value="1"/>
</dbReference>
<dbReference type="InterPro" id="IPR018087">
    <property type="entry name" value="Glyco_hydro_5_CS"/>
</dbReference>
<evidence type="ECO:0000259" key="6">
    <source>
        <dbReference type="Pfam" id="PF00150"/>
    </source>
</evidence>
<evidence type="ECO:0000313" key="7">
    <source>
        <dbReference type="EMBL" id="MQN81067.1"/>
    </source>
</evidence>
<keyword evidence="2 4" id="KW-0378">Hydrolase</keyword>
<dbReference type="AlphaFoldDB" id="A0A6G1U0X4"/>
<dbReference type="GO" id="GO:0009986">
    <property type="term" value="C:cell surface"/>
    <property type="evidence" value="ECO:0007669"/>
    <property type="project" value="TreeGrafter"/>
</dbReference>
<comment type="caution">
    <text evidence="7">The sequence shown here is derived from an EMBL/GenBank/DDBJ whole genome shotgun (WGS) entry which is preliminary data.</text>
</comment>
<comment type="similarity">
    <text evidence="4">Belongs to the glycosyl hydrolase 5 (cellulase A) family.</text>
</comment>
<feature type="domain" description="Glycoside hydrolase family 5" evidence="6">
    <location>
        <begin position="170"/>
        <end position="453"/>
    </location>
</feature>
<dbReference type="GO" id="GO:0005576">
    <property type="term" value="C:extracellular region"/>
    <property type="evidence" value="ECO:0007669"/>
    <property type="project" value="TreeGrafter"/>
</dbReference>
<keyword evidence="3 4" id="KW-0326">Glycosidase</keyword>
<dbReference type="PROSITE" id="PS51257">
    <property type="entry name" value="PROKAR_LIPOPROTEIN"/>
    <property type="match status" value="1"/>
</dbReference>
<feature type="signal peptide" evidence="5">
    <location>
        <begin position="1"/>
        <end position="23"/>
    </location>
</feature>
<dbReference type="SUPFAM" id="SSF51445">
    <property type="entry name" value="(Trans)glycosidases"/>
    <property type="match status" value="1"/>
</dbReference>
<dbReference type="InterPro" id="IPR050386">
    <property type="entry name" value="Glycosyl_hydrolase_5"/>
</dbReference>
<name>A0A6G1U0X4_9BACT</name>
<dbReference type="InterPro" id="IPR017853">
    <property type="entry name" value="GH"/>
</dbReference>
<keyword evidence="1 5" id="KW-0732">Signal</keyword>
<dbReference type="Gene3D" id="3.20.20.80">
    <property type="entry name" value="Glycosidases"/>
    <property type="match status" value="1"/>
</dbReference>
<dbReference type="GO" id="GO:0009251">
    <property type="term" value="P:glucan catabolic process"/>
    <property type="evidence" value="ECO:0007669"/>
    <property type="project" value="TreeGrafter"/>
</dbReference>
<proteinExistence type="inferred from homology"/>
<organism evidence="7 8">
    <name type="scientific">Segatella copri</name>
    <dbReference type="NCBI Taxonomy" id="165179"/>
    <lineage>
        <taxon>Bacteria</taxon>
        <taxon>Pseudomonadati</taxon>
        <taxon>Bacteroidota</taxon>
        <taxon>Bacteroidia</taxon>
        <taxon>Bacteroidales</taxon>
        <taxon>Prevotellaceae</taxon>
        <taxon>Segatella</taxon>
    </lineage>
</organism>
<gene>
    <name evidence="7" type="ORF">F7D73_08885</name>
</gene>
<accession>A0A6G1U0X4</accession>
<dbReference type="OrthoDB" id="9761519at2"/>
<dbReference type="RefSeq" id="WP_153123989.1">
    <property type="nucleotide sequence ID" value="NZ_VZCB01000075.1"/>
</dbReference>
<dbReference type="PANTHER" id="PTHR31297:SF17">
    <property type="entry name" value="ENDOGLUCANASE"/>
    <property type="match status" value="1"/>
</dbReference>
<feature type="chain" id="PRO_5026231717" evidence="5">
    <location>
        <begin position="24"/>
        <end position="477"/>
    </location>
</feature>
<dbReference type="Pfam" id="PF00150">
    <property type="entry name" value="Cellulase"/>
    <property type="match status" value="1"/>
</dbReference>
<reference evidence="7 8" key="1">
    <citation type="submission" date="2019-09" db="EMBL/GenBank/DDBJ databases">
        <title>Distinct polysaccharide growth profiles of human intestinal Prevotella copri isolates.</title>
        <authorList>
            <person name="Fehlner-Peach H."/>
            <person name="Magnabosco C."/>
            <person name="Raghavan V."/>
            <person name="Scher J.U."/>
            <person name="Tett A."/>
            <person name="Cox L.M."/>
            <person name="Gottsegen C."/>
            <person name="Watters A."/>
            <person name="Wiltshire- Gordon J.D."/>
            <person name="Segata N."/>
            <person name="Bonneau R."/>
            <person name="Littman D.R."/>
        </authorList>
    </citation>
    <scope>NUCLEOTIDE SEQUENCE [LARGE SCALE GENOMIC DNA]</scope>
    <source>
        <strain evidence="8">iA622</strain>
    </source>
</reference>
<evidence type="ECO:0000313" key="8">
    <source>
        <dbReference type="Proteomes" id="UP000480425"/>
    </source>
</evidence>
<sequence>MKKIFFAILSVVLVCSCVQQLNAEPSFSGKWYAQQYGCRTVVTFNADSTLTIKSEANSSANMTVPFVVAAQTDSTTGVTSNTRYDFDLKMYMANQGVAIFDGADHLQIGVAFGPKEYVSRPVKPEDAIQSQGSLVLDLYRDSTKVTSVLDKKVDAPAEAKLAFERNKRLGKGVNMNGYVDANPDDGNDAPMTEQDFREIREAGFESVRIPITWVKHCAKEAPYTIDADFFKKIDWTIEQCFKNDLAVSIDLHYYPAINMPYDDEVLSWDENLVRCKSFWQQISEHYKDYSNDMLFFDLLNEPNTKLGADGLNKLHAELISIIRKTNPDRTLIVGTPNLGQTWTLGELTFPEGEWNIIVQGHYYLPHTFTHQNLSYVPSAMSGKQVEWLGTDEEKASIIRDLDFCKRWNEQTGRPVNIGEYGVCLNAPQESINRYLQFMQQQFRERGFSNHIWAYRGLFGVYDLKNRKWNQETLNALK</sequence>
<dbReference type="InterPro" id="IPR001547">
    <property type="entry name" value="Glyco_hydro_5"/>
</dbReference>